<comment type="subunit">
    <text evidence="3">Homotetramer.</text>
</comment>
<dbReference type="InterPro" id="IPR015422">
    <property type="entry name" value="PyrdxlP-dep_Trfase_small"/>
</dbReference>
<dbReference type="eggNOG" id="COG2008">
    <property type="taxonomic scope" value="Bacteria"/>
</dbReference>
<dbReference type="GO" id="GO:0016829">
    <property type="term" value="F:lyase activity"/>
    <property type="evidence" value="ECO:0007669"/>
    <property type="project" value="InterPro"/>
</dbReference>
<dbReference type="EMBL" id="JOKH01000001">
    <property type="protein sequence ID" value="KEQ18770.1"/>
    <property type="molecule type" value="Genomic_DNA"/>
</dbReference>
<accession>A0A081NJZ7</accession>
<keyword evidence="4" id="KW-0663">Pyridoxal phosphate</keyword>
<feature type="domain" description="Aromatic amino acid beta-eliminating lyase/threonine aldolase" evidence="5">
    <location>
        <begin position="5"/>
        <end position="292"/>
    </location>
</feature>
<dbReference type="PANTHER" id="PTHR48097:SF5">
    <property type="entry name" value="LOW SPECIFICITY L-THREONINE ALDOLASE"/>
    <property type="match status" value="1"/>
</dbReference>
<keyword evidence="7" id="KW-1185">Reference proteome</keyword>
<evidence type="ECO:0000313" key="6">
    <source>
        <dbReference type="EMBL" id="KEQ18770.1"/>
    </source>
</evidence>
<protein>
    <recommendedName>
        <fullName evidence="5">Aromatic amino acid beta-eliminating lyase/threonine aldolase domain-containing protein</fullName>
    </recommendedName>
</protein>
<dbReference type="RefSeq" id="WP_034832126.1">
    <property type="nucleotide sequence ID" value="NZ_JOKH01000001.1"/>
</dbReference>
<dbReference type="SUPFAM" id="SSF53383">
    <property type="entry name" value="PLP-dependent transferases"/>
    <property type="match status" value="1"/>
</dbReference>
<dbReference type="OrthoDB" id="9774495at2"/>
<dbReference type="Proteomes" id="UP000028073">
    <property type="component" value="Unassembled WGS sequence"/>
</dbReference>
<evidence type="ECO:0000256" key="2">
    <source>
        <dbReference type="ARBA" id="ARBA00006966"/>
    </source>
</evidence>
<evidence type="ECO:0000313" key="7">
    <source>
        <dbReference type="Proteomes" id="UP000028073"/>
    </source>
</evidence>
<dbReference type="InterPro" id="IPR001597">
    <property type="entry name" value="ArAA_b-elim_lyase/Thr_aldolase"/>
</dbReference>
<evidence type="ECO:0000256" key="4">
    <source>
        <dbReference type="ARBA" id="ARBA00022898"/>
    </source>
</evidence>
<dbReference type="InterPro" id="IPR015421">
    <property type="entry name" value="PyrdxlP-dep_Trfase_major"/>
</dbReference>
<comment type="similarity">
    <text evidence="2">Belongs to the threonine aldolase family.</text>
</comment>
<gene>
    <name evidence="6" type="ORF">GZ78_01375</name>
</gene>
<evidence type="ECO:0000259" key="5">
    <source>
        <dbReference type="Pfam" id="PF01212"/>
    </source>
</evidence>
<name>A0A081NJZ7_9GAMM</name>
<dbReference type="Gene3D" id="3.40.640.10">
    <property type="entry name" value="Type I PLP-dependent aspartate aminotransferase-like (Major domain)"/>
    <property type="match status" value="1"/>
</dbReference>
<dbReference type="Gene3D" id="3.90.1150.10">
    <property type="entry name" value="Aspartate Aminotransferase, domain 1"/>
    <property type="match status" value="1"/>
</dbReference>
<dbReference type="PANTHER" id="PTHR48097">
    <property type="entry name" value="L-THREONINE ALDOLASE-RELATED"/>
    <property type="match status" value="1"/>
</dbReference>
<dbReference type="STRING" id="1137799.GZ78_01375"/>
<dbReference type="InterPro" id="IPR015424">
    <property type="entry name" value="PyrdxlP-dep_Trfase"/>
</dbReference>
<comment type="cofactor">
    <cofactor evidence="1">
        <name>pyridoxal 5'-phosphate</name>
        <dbReference type="ChEBI" id="CHEBI:597326"/>
    </cofactor>
</comment>
<organism evidence="6 7">
    <name type="scientific">Endozoicomonas numazuensis</name>
    <dbReference type="NCBI Taxonomy" id="1137799"/>
    <lineage>
        <taxon>Bacteria</taxon>
        <taxon>Pseudomonadati</taxon>
        <taxon>Pseudomonadota</taxon>
        <taxon>Gammaproteobacteria</taxon>
        <taxon>Oceanospirillales</taxon>
        <taxon>Endozoicomonadaceae</taxon>
        <taxon>Endozoicomonas</taxon>
    </lineage>
</organism>
<dbReference type="Pfam" id="PF01212">
    <property type="entry name" value="Beta_elim_lyase"/>
    <property type="match status" value="1"/>
</dbReference>
<evidence type="ECO:0000256" key="1">
    <source>
        <dbReference type="ARBA" id="ARBA00001933"/>
    </source>
</evidence>
<reference evidence="6 7" key="1">
    <citation type="submission" date="2014-06" db="EMBL/GenBank/DDBJ databases">
        <title>Whole Genome Sequences of Three Symbiotic Endozoicomonas Bacteria.</title>
        <authorList>
            <person name="Neave M.J."/>
            <person name="Apprill A."/>
            <person name="Voolstra C.R."/>
        </authorList>
    </citation>
    <scope>NUCLEOTIDE SEQUENCE [LARGE SCALE GENOMIC DNA]</scope>
    <source>
        <strain evidence="6 7">DSM 25634</strain>
    </source>
</reference>
<sequence length="338" mass="37415">MEKNFCSDNCSGVSPEIMQALAEANQGHMPSYGGDLLTQEADTLIKAALGRECDIYYVYNGTAANTLACKSVLRSIDSIICPDSAHIFTHEVGAPANATGSKIITLPAIDGKIKPEQIRTAYEQETYWGPHATRPKLVSITQSTKWGTFYSLEELAAIKAVCEETGMLLHVDGCRVYNVIVAMDCSLAELCQHIDILSLGGTKNGLMFGEALVFFHREAADGFLHLRKQGLQLHSKMRFISAQMKALFTNNLWQKNAQQANLMTERLADGLLKHPDINLYCPVQTNQLFVTMPRTLADKLMAERAFYPNGPECYRMVTSFDTTEEEVDGFIATALKEL</sequence>
<comment type="caution">
    <text evidence="6">The sequence shown here is derived from an EMBL/GenBank/DDBJ whole genome shotgun (WGS) entry which is preliminary data.</text>
</comment>
<evidence type="ECO:0000256" key="3">
    <source>
        <dbReference type="ARBA" id="ARBA00011881"/>
    </source>
</evidence>
<dbReference type="AlphaFoldDB" id="A0A081NJZ7"/>
<dbReference type="GO" id="GO:0006520">
    <property type="term" value="P:amino acid metabolic process"/>
    <property type="evidence" value="ECO:0007669"/>
    <property type="project" value="InterPro"/>
</dbReference>
<proteinExistence type="inferred from homology"/>